<dbReference type="GO" id="GO:0001228">
    <property type="term" value="F:DNA-binding transcription activator activity, RNA polymerase II-specific"/>
    <property type="evidence" value="ECO:0007669"/>
    <property type="project" value="TreeGrafter"/>
</dbReference>
<sequence length="252" mass="28756">MGSRRGERLSGSIVQVYPPNFDVGLNLADLELFHVYVTSTYGTLSLSPTLRNFWRITVPLLAILIALATPKGLGSDNTFTEEDGYKDWMILIKGTKRLHETLGEDLSNHPLSPLLRFGATELGFRRRSSAVVGICDEEIFLTLQHYINDSYGDPVLMSPYREAINNLRFVAGCSLDSEGIDAFVWIYRCADSIVQFLEYSTQEALVTLAYFCTMLKRLETQWWLKGWATHIMSDLYARMDENHRTWIYGAFE</sequence>
<dbReference type="AlphaFoldDB" id="W9NH62"/>
<dbReference type="HOGENOM" id="CLU_024934_0_0_1"/>
<reference evidence="1" key="2">
    <citation type="submission" date="2012-05" db="EMBL/GenBank/DDBJ databases">
        <title>Annotation of the Genome Sequence of Fusarium oxysporum HDV247.</title>
        <authorList>
            <consortium name="The Broad Institute Genomics Platform"/>
            <person name="Ma L.-J."/>
            <person name="Corby-Kistler H."/>
            <person name="Broz K."/>
            <person name="Gale L.R."/>
            <person name="Jonkers W."/>
            <person name="O'Donnell K."/>
            <person name="Ploetz R."/>
            <person name="Steinberg C."/>
            <person name="Schwartz D.C."/>
            <person name="VanEtten H."/>
            <person name="Zhou S."/>
            <person name="Young S.K."/>
            <person name="Zeng Q."/>
            <person name="Gargeya S."/>
            <person name="Fitzgerald M."/>
            <person name="Abouelleil A."/>
            <person name="Alvarado L."/>
            <person name="Chapman S.B."/>
            <person name="Gainer-Dewar J."/>
            <person name="Goldberg J."/>
            <person name="Griggs A."/>
            <person name="Gujja S."/>
            <person name="Hansen M."/>
            <person name="Howarth C."/>
            <person name="Imamovic A."/>
            <person name="Ireland A."/>
            <person name="Larimer J."/>
            <person name="McCowan C."/>
            <person name="Murphy C."/>
            <person name="Pearson M."/>
            <person name="Poon T.W."/>
            <person name="Priest M."/>
            <person name="Roberts A."/>
            <person name="Saif S."/>
            <person name="Shea T."/>
            <person name="Sykes S."/>
            <person name="Wortman J."/>
            <person name="Nusbaum C."/>
            <person name="Birren B."/>
        </authorList>
    </citation>
    <scope>NUCLEOTIDE SEQUENCE</scope>
    <source>
        <strain evidence="1">HDV247</strain>
    </source>
</reference>
<gene>
    <name evidence="1" type="ORF">FOVG_16590</name>
</gene>
<dbReference type="InterPro" id="IPR053157">
    <property type="entry name" value="Sterol_Uptake_Regulator"/>
</dbReference>
<dbReference type="PANTHER" id="PTHR47784:SF5">
    <property type="entry name" value="STEROL UPTAKE CONTROL PROTEIN 2"/>
    <property type="match status" value="1"/>
</dbReference>
<dbReference type="Proteomes" id="UP000030751">
    <property type="component" value="Unassembled WGS sequence"/>
</dbReference>
<protein>
    <submittedName>
        <fullName evidence="1">Uncharacterized protein</fullName>
    </submittedName>
</protein>
<dbReference type="PANTHER" id="PTHR47784">
    <property type="entry name" value="STEROL UPTAKE CONTROL PROTEIN 2"/>
    <property type="match status" value="1"/>
</dbReference>
<reference evidence="1" key="1">
    <citation type="submission" date="2011-10" db="EMBL/GenBank/DDBJ databases">
        <title>The Genome Sequence of Fusarium oxysporum HDV247.</title>
        <authorList>
            <consortium name="The Broad Institute Genome Sequencing Platform"/>
            <person name="Ma L.-J."/>
            <person name="Gale L.R."/>
            <person name="Schwartz D.C."/>
            <person name="Zhou S."/>
            <person name="Corby-Kistler H."/>
            <person name="Young S.K."/>
            <person name="Zeng Q."/>
            <person name="Gargeya S."/>
            <person name="Fitzgerald M."/>
            <person name="Haas B."/>
            <person name="Abouelleil A."/>
            <person name="Alvarado L."/>
            <person name="Arachchi H.M."/>
            <person name="Berlin A."/>
            <person name="Brown A."/>
            <person name="Chapman S.B."/>
            <person name="Chen Z."/>
            <person name="Dunbar C."/>
            <person name="Freedman E."/>
            <person name="Gearin G."/>
            <person name="Goldberg J."/>
            <person name="Griggs A."/>
            <person name="Gujja S."/>
            <person name="Heiman D."/>
            <person name="Howarth C."/>
            <person name="Larson L."/>
            <person name="Lui A."/>
            <person name="MacDonald P.J.P."/>
            <person name="Montmayeur A."/>
            <person name="Murphy C."/>
            <person name="Neiman D."/>
            <person name="Pearson M."/>
            <person name="Priest M."/>
            <person name="Roberts A."/>
            <person name="Saif S."/>
            <person name="Shea T."/>
            <person name="Shenoy N."/>
            <person name="Sisk P."/>
            <person name="Stolte C."/>
            <person name="Sykes S."/>
            <person name="Wortman J."/>
            <person name="Nusbaum C."/>
            <person name="Birren B."/>
        </authorList>
    </citation>
    <scope>NUCLEOTIDE SEQUENCE [LARGE SCALE GENOMIC DNA]</scope>
    <source>
        <strain evidence="1">HDV247</strain>
    </source>
</reference>
<organism evidence="1">
    <name type="scientific">Fusarium oxysporum f. sp. pisi HDV247</name>
    <dbReference type="NCBI Taxonomy" id="1080344"/>
    <lineage>
        <taxon>Eukaryota</taxon>
        <taxon>Fungi</taxon>
        <taxon>Dikarya</taxon>
        <taxon>Ascomycota</taxon>
        <taxon>Pezizomycotina</taxon>
        <taxon>Sordariomycetes</taxon>
        <taxon>Hypocreomycetidae</taxon>
        <taxon>Hypocreales</taxon>
        <taxon>Nectriaceae</taxon>
        <taxon>Fusarium</taxon>
        <taxon>Fusarium oxysporum species complex</taxon>
    </lineage>
</organism>
<proteinExistence type="predicted"/>
<evidence type="ECO:0000313" key="1">
    <source>
        <dbReference type="EMBL" id="EXA32108.1"/>
    </source>
</evidence>
<accession>W9NH62</accession>
<dbReference type="EMBL" id="JH651000">
    <property type="protein sequence ID" value="EXA32108.1"/>
    <property type="molecule type" value="Genomic_DNA"/>
</dbReference>
<name>W9NH62_FUSOX</name>